<dbReference type="PANTHER" id="PTHR30012:SF7">
    <property type="entry name" value="PROTEIN TRANSPORT PROTEIN HOFC HOMOLOG"/>
    <property type="match status" value="1"/>
</dbReference>
<dbReference type="EMBL" id="JXYS01000007">
    <property type="protein sequence ID" value="KJF18734.1"/>
    <property type="molecule type" value="Genomic_DNA"/>
</dbReference>
<feature type="transmembrane region" description="Helical" evidence="10">
    <location>
        <begin position="214"/>
        <end position="240"/>
    </location>
</feature>
<dbReference type="RefSeq" id="WP_052604154.1">
    <property type="nucleotide sequence ID" value="NZ_JXYS01000007.1"/>
</dbReference>
<dbReference type="InterPro" id="IPR018076">
    <property type="entry name" value="T2SS_GspF_dom"/>
</dbReference>
<protein>
    <submittedName>
        <fullName evidence="12">Type II secretion system protein F</fullName>
    </submittedName>
</protein>
<dbReference type="Pfam" id="PF00482">
    <property type="entry name" value="T2SSF"/>
    <property type="match status" value="2"/>
</dbReference>
<comment type="similarity">
    <text evidence="2 9">Belongs to the GSP F family.</text>
</comment>
<evidence type="ECO:0000256" key="5">
    <source>
        <dbReference type="ARBA" id="ARBA00022519"/>
    </source>
</evidence>
<keyword evidence="4" id="KW-1003">Cell membrane</keyword>
<evidence type="ECO:0000256" key="1">
    <source>
        <dbReference type="ARBA" id="ARBA00004429"/>
    </source>
</evidence>
<keyword evidence="7 10" id="KW-1133">Transmembrane helix</keyword>
<keyword evidence="3 9" id="KW-0813">Transport</keyword>
<dbReference type="GO" id="GO:0005886">
    <property type="term" value="C:plasma membrane"/>
    <property type="evidence" value="ECO:0007669"/>
    <property type="project" value="UniProtKB-SubCell"/>
</dbReference>
<evidence type="ECO:0000256" key="4">
    <source>
        <dbReference type="ARBA" id="ARBA00022475"/>
    </source>
</evidence>
<dbReference type="STRING" id="1280514.AXFE_03430"/>
<feature type="domain" description="Type II secretion system protein GspF" evidence="11">
    <location>
        <begin position="275"/>
        <end position="397"/>
    </location>
</feature>
<evidence type="ECO:0000256" key="10">
    <source>
        <dbReference type="SAM" id="Phobius"/>
    </source>
</evidence>
<keyword evidence="13" id="KW-1185">Reference proteome</keyword>
<evidence type="ECO:0000256" key="6">
    <source>
        <dbReference type="ARBA" id="ARBA00022692"/>
    </source>
</evidence>
<dbReference type="InterPro" id="IPR001992">
    <property type="entry name" value="T2SS_GspF/T4SS_PilC_CS"/>
</dbReference>
<dbReference type="OrthoDB" id="9805682at2"/>
<keyword evidence="6 9" id="KW-0812">Transmembrane</keyword>
<proteinExistence type="inferred from homology"/>
<feature type="transmembrane region" description="Helical" evidence="10">
    <location>
        <begin position="377"/>
        <end position="396"/>
    </location>
</feature>
<gene>
    <name evidence="12" type="primary">epsF</name>
    <name evidence="12" type="ORF">AXFE_03430</name>
</gene>
<evidence type="ECO:0000259" key="11">
    <source>
        <dbReference type="Pfam" id="PF00482"/>
    </source>
</evidence>
<dbReference type="PANTHER" id="PTHR30012">
    <property type="entry name" value="GENERAL SECRETION PATHWAY PROTEIN"/>
    <property type="match status" value="1"/>
</dbReference>
<dbReference type="Proteomes" id="UP000032360">
    <property type="component" value="Unassembled WGS sequence"/>
</dbReference>
<dbReference type="PATRIC" id="fig|1280514.3.peg.473"/>
<feature type="domain" description="Type II secretion system protein GspF" evidence="11">
    <location>
        <begin position="72"/>
        <end position="195"/>
    </location>
</feature>
<dbReference type="InterPro" id="IPR003004">
    <property type="entry name" value="GspF/PilC"/>
</dbReference>
<keyword evidence="8 10" id="KW-0472">Membrane</keyword>
<dbReference type="Gene3D" id="1.20.81.30">
    <property type="entry name" value="Type II secretion system (T2SS), domain F"/>
    <property type="match status" value="2"/>
</dbReference>
<comment type="subcellular location">
    <subcellularLocation>
        <location evidence="1">Cell inner membrane</location>
        <topology evidence="1">Multi-pass membrane protein</topology>
    </subcellularLocation>
    <subcellularLocation>
        <location evidence="9">Cell membrane</location>
        <topology evidence="9">Multi-pass membrane protein</topology>
    </subcellularLocation>
</comment>
<dbReference type="PROSITE" id="PS00874">
    <property type="entry name" value="T2SP_F"/>
    <property type="match status" value="1"/>
</dbReference>
<evidence type="ECO:0000313" key="13">
    <source>
        <dbReference type="Proteomes" id="UP000032360"/>
    </source>
</evidence>
<evidence type="ECO:0000256" key="2">
    <source>
        <dbReference type="ARBA" id="ARBA00005745"/>
    </source>
</evidence>
<dbReference type="AlphaFoldDB" id="A0A0D8HLI5"/>
<keyword evidence="5" id="KW-0997">Cell inner membrane</keyword>
<name>A0A0D8HLI5_9ACTN</name>
<organism evidence="12 13">
    <name type="scientific">Acidithrix ferrooxidans</name>
    <dbReference type="NCBI Taxonomy" id="1280514"/>
    <lineage>
        <taxon>Bacteria</taxon>
        <taxon>Bacillati</taxon>
        <taxon>Actinomycetota</taxon>
        <taxon>Acidimicrobiia</taxon>
        <taxon>Acidimicrobiales</taxon>
        <taxon>Acidimicrobiaceae</taxon>
        <taxon>Acidithrix</taxon>
    </lineage>
</organism>
<dbReference type="FunFam" id="1.20.81.30:FF:000001">
    <property type="entry name" value="Type II secretion system protein F"/>
    <property type="match status" value="2"/>
</dbReference>
<evidence type="ECO:0000313" key="12">
    <source>
        <dbReference type="EMBL" id="KJF18734.1"/>
    </source>
</evidence>
<comment type="caution">
    <text evidence="12">The sequence shown here is derived from an EMBL/GenBank/DDBJ whole genome shotgun (WGS) entry which is preliminary data.</text>
</comment>
<accession>A0A0D8HLI5</accession>
<evidence type="ECO:0000256" key="7">
    <source>
        <dbReference type="ARBA" id="ARBA00022989"/>
    </source>
</evidence>
<feature type="transmembrane region" description="Helical" evidence="10">
    <location>
        <begin position="174"/>
        <end position="194"/>
    </location>
</feature>
<sequence>MKTFEYQARDRKTGGKISGVIDAESEGRVAERLHEMGYLPVSVKSKNTVALSMEIRIPGISDRVSADDLATFSRQFATMISAGLPLVRSLVILSTQVENKTLATALVKIRQEIERGSSLSVALAMHPKIFDRLFVSMVRSGEVGGVLDRVLLDLATTLENAASIRRKIKSAMTYPVAVLILVVLILTAMLLFVVPQFKSIFASLHGTLPTPTLILLDISHIMVSYFLEVALVVALLIYLLRRYIRTEKGRIVKDKLVLKVPIFGKLLHKSAVVRFCRTLSSLVRSGVPLLEALDITKGTANNTRFESAISAMQNGVKQGVSLSTTMAQHDIFPPMVTQMVAVGEETGEVDTMLAKIGNFYAEQVEAMVASLSSLLEPVLIVVLGGVVGSMVISLYLPMFNVIKLIK</sequence>
<reference evidence="12 13" key="1">
    <citation type="submission" date="2015-01" db="EMBL/GenBank/DDBJ databases">
        <title>Draft genome of the acidophilic iron oxidizer Acidithrix ferrooxidans strain Py-F3.</title>
        <authorList>
            <person name="Poehlein A."/>
            <person name="Eisen S."/>
            <person name="Schloemann M."/>
            <person name="Johnson B.D."/>
            <person name="Daniel R."/>
            <person name="Muehling M."/>
        </authorList>
    </citation>
    <scope>NUCLEOTIDE SEQUENCE [LARGE SCALE GENOMIC DNA]</scope>
    <source>
        <strain evidence="12 13">Py-F3</strain>
    </source>
</reference>
<dbReference type="InterPro" id="IPR042094">
    <property type="entry name" value="T2SS_GspF_sf"/>
</dbReference>
<evidence type="ECO:0000256" key="9">
    <source>
        <dbReference type="RuleBase" id="RU003923"/>
    </source>
</evidence>
<dbReference type="GO" id="GO:0015628">
    <property type="term" value="P:protein secretion by the type II secretion system"/>
    <property type="evidence" value="ECO:0007669"/>
    <property type="project" value="TreeGrafter"/>
</dbReference>
<evidence type="ECO:0000256" key="3">
    <source>
        <dbReference type="ARBA" id="ARBA00022448"/>
    </source>
</evidence>
<dbReference type="PRINTS" id="PR00812">
    <property type="entry name" value="BCTERIALGSPF"/>
</dbReference>
<evidence type="ECO:0000256" key="8">
    <source>
        <dbReference type="ARBA" id="ARBA00023136"/>
    </source>
</evidence>